<dbReference type="EMBL" id="AP023343">
    <property type="protein sequence ID" value="BCI91192.1"/>
    <property type="molecule type" value="Genomic_DNA"/>
</dbReference>
<evidence type="ECO:0000313" key="2">
    <source>
        <dbReference type="EMBL" id="BCI91192.1"/>
    </source>
</evidence>
<proteinExistence type="predicted"/>
<gene>
    <name evidence="2" type="ORF">NIIDMKKI_63980</name>
</gene>
<dbReference type="InterPro" id="IPR009010">
    <property type="entry name" value="Asp_de-COase-like_dom_sf"/>
</dbReference>
<feature type="compositionally biased region" description="Low complexity" evidence="1">
    <location>
        <begin position="54"/>
        <end position="65"/>
    </location>
</feature>
<accession>A0A7G1IMD3</accession>
<evidence type="ECO:0000256" key="1">
    <source>
        <dbReference type="SAM" id="MobiDB-lite"/>
    </source>
</evidence>
<dbReference type="AlphaFoldDB" id="A0A7G1IMD3"/>
<keyword evidence="3" id="KW-1185">Reference proteome</keyword>
<name>A0A7G1IMD3_MYCKA</name>
<dbReference type="SUPFAM" id="SSF50692">
    <property type="entry name" value="ADC-like"/>
    <property type="match status" value="1"/>
</dbReference>
<evidence type="ECO:0000313" key="3">
    <source>
        <dbReference type="Proteomes" id="UP000516380"/>
    </source>
</evidence>
<reference evidence="2 3" key="1">
    <citation type="submission" date="2020-07" db="EMBL/GenBank/DDBJ databases">
        <title>Mycobacterium kansasii (former subtype) with zoonotic potential isolated from diseased indoor pet cat, Japan.</title>
        <authorList>
            <person name="Fukano H."/>
            <person name="Terazono T."/>
            <person name="Hoshino Y."/>
        </authorList>
    </citation>
    <scope>NUCLEOTIDE SEQUENCE [LARGE SCALE GENOMIC DNA]</scope>
    <source>
        <strain evidence="2 3">Kuro-I</strain>
    </source>
</reference>
<feature type="region of interest" description="Disordered" evidence="1">
    <location>
        <begin position="49"/>
        <end position="69"/>
    </location>
</feature>
<protein>
    <submittedName>
        <fullName evidence="2">Uncharacterized protein</fullName>
    </submittedName>
</protein>
<dbReference type="Proteomes" id="UP000516380">
    <property type="component" value="Chromosome"/>
</dbReference>
<sequence length="91" mass="9304">MPFHYGYWDAGGDRGHHRAANELTLTDWDPVSKQPIYKTAAARLRRLRAGTGGASSAPTTAASAPVDDTVHDTAGGAAARAAEALVSGGAS</sequence>
<dbReference type="Gene3D" id="2.40.40.20">
    <property type="match status" value="1"/>
</dbReference>
<organism evidence="2 3">
    <name type="scientific">Mycobacterium kansasii</name>
    <dbReference type="NCBI Taxonomy" id="1768"/>
    <lineage>
        <taxon>Bacteria</taxon>
        <taxon>Bacillati</taxon>
        <taxon>Actinomycetota</taxon>
        <taxon>Actinomycetes</taxon>
        <taxon>Mycobacteriales</taxon>
        <taxon>Mycobacteriaceae</taxon>
        <taxon>Mycobacterium</taxon>
    </lineage>
</organism>